<feature type="domain" description="Helicase C-terminal" evidence="10">
    <location>
        <begin position="827"/>
        <end position="978"/>
    </location>
</feature>
<evidence type="ECO:0000259" key="10">
    <source>
        <dbReference type="PROSITE" id="PS51194"/>
    </source>
</evidence>
<dbReference type="EMBL" id="JANBUH010000157">
    <property type="protein sequence ID" value="KAJ2753855.1"/>
    <property type="molecule type" value="Genomic_DNA"/>
</dbReference>
<evidence type="ECO:0000313" key="11">
    <source>
        <dbReference type="EMBL" id="KAJ2753855.1"/>
    </source>
</evidence>
<dbReference type="InterPro" id="IPR027417">
    <property type="entry name" value="P-loop_NTPase"/>
</dbReference>
<keyword evidence="4 11" id="KW-0378">Hydrolase</keyword>
<protein>
    <recommendedName>
        <fullName evidence="2">DNA helicase</fullName>
        <ecNumber evidence="2">3.6.4.12</ecNumber>
    </recommendedName>
</protein>
<dbReference type="SMART" id="SM00487">
    <property type="entry name" value="DEXDc"/>
    <property type="match status" value="1"/>
</dbReference>
<evidence type="ECO:0000256" key="1">
    <source>
        <dbReference type="ARBA" id="ARBA00009889"/>
    </source>
</evidence>
<dbReference type="GO" id="GO:0036297">
    <property type="term" value="P:interstrand cross-link repair"/>
    <property type="evidence" value="ECO:0007669"/>
    <property type="project" value="TreeGrafter"/>
</dbReference>
<dbReference type="PANTHER" id="PTHR14025:SF20">
    <property type="entry name" value="FANCONI ANEMIA GROUP M PROTEIN"/>
    <property type="match status" value="1"/>
</dbReference>
<name>A0A9W8H1I3_9FUNG</name>
<dbReference type="GO" id="GO:0043138">
    <property type="term" value="F:3'-5' DNA helicase activity"/>
    <property type="evidence" value="ECO:0007669"/>
    <property type="project" value="InterPro"/>
</dbReference>
<accession>A0A9W8H1I3</accession>
<dbReference type="GO" id="GO:0045003">
    <property type="term" value="P:double-strand break repair via synthesis-dependent strand annealing"/>
    <property type="evidence" value="ECO:0007669"/>
    <property type="project" value="TreeGrafter"/>
</dbReference>
<feature type="region of interest" description="Disordered" evidence="8">
    <location>
        <begin position="1771"/>
        <end position="1837"/>
    </location>
</feature>
<keyword evidence="3" id="KW-0547">Nucleotide-binding</keyword>
<dbReference type="EC" id="3.6.4.12" evidence="2"/>
<feature type="region of interest" description="Disordered" evidence="8">
    <location>
        <begin position="1172"/>
        <end position="1205"/>
    </location>
</feature>
<keyword evidence="7" id="KW-0175">Coiled coil</keyword>
<dbReference type="SMART" id="SM00490">
    <property type="entry name" value="HELICc"/>
    <property type="match status" value="1"/>
</dbReference>
<dbReference type="Gene3D" id="3.40.50.300">
    <property type="entry name" value="P-loop containing nucleotide triphosphate hydrolases"/>
    <property type="match status" value="3"/>
</dbReference>
<keyword evidence="5 11" id="KW-0347">Helicase</keyword>
<evidence type="ECO:0000256" key="7">
    <source>
        <dbReference type="SAM" id="Coils"/>
    </source>
</evidence>
<feature type="region of interest" description="Disordered" evidence="8">
    <location>
        <begin position="1245"/>
        <end position="1321"/>
    </location>
</feature>
<evidence type="ECO:0000256" key="5">
    <source>
        <dbReference type="ARBA" id="ARBA00022806"/>
    </source>
</evidence>
<dbReference type="GO" id="GO:0009378">
    <property type="term" value="F:four-way junction helicase activity"/>
    <property type="evidence" value="ECO:0007669"/>
    <property type="project" value="TreeGrafter"/>
</dbReference>
<proteinExistence type="inferred from homology"/>
<sequence>MSTHIDLVDNFDEFDIDCLDIDMLDDLLTDDLNTAPVQAHTKNAPLAKPTQLPQSVPHSSAPSKQQQQRYTHGAKHCQLTIDSLFGKNGSAVAHQREPLPKRPVGAMDNGIGAVDLRHPPAKAMRLNEPQAGWSTEPIDIDSDYGDLMEGLEDDDLLDDSTWQDSGLTTKVLPPSSSHYYHNQLPPTTQKWPQQQQLSPLRPKQPLQMFQAREMTVKSRGDNTLVEETHAMDRDAMQTYLYPLLGGQPARAYQQGAIQRCLFQNTLVALPTGMGKTLIAVVVMANYARWFPNCLSVFLAPTKPLVAQQMQACKGMIYAILSKAREQGQSTQQLPLGDKWIVEMNGSTPPKSRQALWNSARFVFSTPQILQNDLKLGTLDGDNARRIALLVIDEAHRATGKYAYGESVSALYSTFHGAETPACDPMRPSKSGPFRIMALTATPGSNMDSVKEIVQRLHIAHIFLRTEESLDVVPYIHGRLVDEVVVELPPWLLAARDRLADVIMRSINILCNVCHAMTNPGDPRNISGFKIRMDRDRYMMRHQGGGDSGMDVARILSEFTIAMTLAHIMQLLSEHGLRPAWTAIRSWSVDVARTKQRLGSASRAKVECVDSKEWAVLLREFGALIDALDKQDAAAPGSSAPGPNRTATNLASSILAPTSGAQRTDVVSSFFNVSSKNPSAGSTALAGGSKSIVDIAHKGFLGHPKLERMVDIVRAHFDAQAAHGGDSSTRIIIFSQYRGSVSEIVAILDHMRPLVRCEPFIGQSKTASSKPSVAPSSSYARGRGGSPSRGRGGGGFYRGRGGFRGGGGGGFRGGGNFRGNGQFRGGGSFRARGGGTNGSGSVSHSTNMDSDSADIDSDVLGDIDGNDGSAGRGQTQKEQLAVLGRFRKGETNIIVATCVGEEGLDIGEVDLIINYDAPSSPIRLLQRIGRTGRARRGKVVVFLAKNTREEESYKKAQREYKSVQAKIASGKNLMLREDLSPPMLPPLLAPGAPVRTEVHLTKEDIDSASLADDIAKGSKGHTTTAGGSRARGSDKKLWTCEGIDASDMAGFRVLSQKYHVGSTSSVAINDCDSKPELQKVAQLLERGVPWQASESPQFNVAHSDRSSMYCRIMTGIENARFNEDLDLVGNASGAQKSLFHLPSQRSSAPVDQSRTRIATTSGKSAVAGFAYQPAKNKPPVLPPSKSTRPAALAASTRALEDDSDDDLEDVSAILARRPLKEVAEARARPAAATNDDEALDDAIRIDSSPLMEDRSVPWSPSRVSQTSPTSFGSPTAASRLSLSPKPVEKTSSPKKSPASANASAWRGSRDGGSHQRRPSLQRNLFDTIDSLVKSGKAKPAFDWSMSFDTALLNEAKARRVDLKLFGAVGIKDDVSTTLTPAPVRPAIFGDIGEPGVFDKLYDDGFVGTERPGRMSLVGDLPVPAVDTACRPMEQILCLDSDVELSVDADILDDVDNLSLADLECFMPPVTAIPETPPPMQVDEGEPAVTRTEPPRLPPPPMVVCIDDDDGVDTDLLAFDLSSEELFELSDDDIGKPLVTEYSQATNVPLQLPRSIGAPFAQNMAAQQEAPTLPSSSPLRPRKRASASAGLSVIEDIDATPPLPLSSPVQRQVGRLVRGKPATKSASADCTTSIVTPPRGQRMLKKRKLRPPPALRTFNPFIDNEAGIGDSDDDEDGRRIVTGLRRAARAGGEDDEDDEDGSEDLDQNLSSFIVEDDHVEFETPVHHGHAPDGVSPGQNDVTPRRIGDYYRQSLASETTPVSEIMRRLAEREKQRRWVSDTPTRNPQWAGVGSLGLVPHGLDQEGAADMLVSDTDDDTDADHGDSSDFERAEDLFTQAA</sequence>
<keyword evidence="6" id="KW-0067">ATP-binding</keyword>
<reference evidence="11" key="1">
    <citation type="submission" date="2022-07" db="EMBL/GenBank/DDBJ databases">
        <title>Phylogenomic reconstructions and comparative analyses of Kickxellomycotina fungi.</title>
        <authorList>
            <person name="Reynolds N.K."/>
            <person name="Stajich J.E."/>
            <person name="Barry K."/>
            <person name="Grigoriev I.V."/>
            <person name="Crous P."/>
            <person name="Smith M.E."/>
        </authorList>
    </citation>
    <scope>NUCLEOTIDE SEQUENCE</scope>
    <source>
        <strain evidence="11">BCRC 34297</strain>
    </source>
</reference>
<dbReference type="PANTHER" id="PTHR14025">
    <property type="entry name" value="FANCONI ANEMIA GROUP M FANCM FAMILY MEMBER"/>
    <property type="match status" value="1"/>
</dbReference>
<feature type="compositionally biased region" description="Low complexity" evidence="8">
    <location>
        <begin position="763"/>
        <end position="777"/>
    </location>
</feature>
<feature type="compositionally biased region" description="Acidic residues" evidence="8">
    <location>
        <begin position="850"/>
        <end position="864"/>
    </location>
</feature>
<dbReference type="GO" id="GO:0000400">
    <property type="term" value="F:four-way junction DNA binding"/>
    <property type="evidence" value="ECO:0007669"/>
    <property type="project" value="TreeGrafter"/>
</dbReference>
<feature type="compositionally biased region" description="Acidic residues" evidence="8">
    <location>
        <begin position="1691"/>
        <end position="1703"/>
    </location>
</feature>
<feature type="compositionally biased region" description="Gly residues" evidence="8">
    <location>
        <begin position="781"/>
        <end position="837"/>
    </location>
</feature>
<feature type="domain" description="Helicase ATP-binding" evidence="9">
    <location>
        <begin position="256"/>
        <end position="460"/>
    </location>
</feature>
<dbReference type="GO" id="GO:0016787">
    <property type="term" value="F:hydrolase activity"/>
    <property type="evidence" value="ECO:0007669"/>
    <property type="project" value="UniProtKB-KW"/>
</dbReference>
<dbReference type="InterPro" id="IPR039686">
    <property type="entry name" value="FANCM/Mph1-like_ID"/>
</dbReference>
<dbReference type="PROSITE" id="PS51194">
    <property type="entry name" value="HELICASE_CTER"/>
    <property type="match status" value="1"/>
</dbReference>
<feature type="compositionally biased region" description="Polar residues" evidence="8">
    <location>
        <begin position="1260"/>
        <end position="1280"/>
    </location>
</feature>
<evidence type="ECO:0000256" key="3">
    <source>
        <dbReference type="ARBA" id="ARBA00022741"/>
    </source>
</evidence>
<dbReference type="GO" id="GO:0005524">
    <property type="term" value="F:ATP binding"/>
    <property type="evidence" value="ECO:0007669"/>
    <property type="project" value="UniProtKB-KW"/>
</dbReference>
<dbReference type="SUPFAM" id="SSF52540">
    <property type="entry name" value="P-loop containing nucleoside triphosphate hydrolases"/>
    <property type="match status" value="1"/>
</dbReference>
<dbReference type="PROSITE" id="PS51192">
    <property type="entry name" value="HELICASE_ATP_BIND_1"/>
    <property type="match status" value="1"/>
</dbReference>
<feature type="region of interest" description="Disordered" evidence="8">
    <location>
        <begin position="762"/>
        <end position="875"/>
    </location>
</feature>
<feature type="compositionally biased region" description="Polar residues" evidence="8">
    <location>
        <begin position="51"/>
        <end position="70"/>
    </location>
</feature>
<dbReference type="Proteomes" id="UP001140011">
    <property type="component" value="Unassembled WGS sequence"/>
</dbReference>
<feature type="region of interest" description="Disordered" evidence="8">
    <location>
        <begin position="1639"/>
        <end position="1703"/>
    </location>
</feature>
<feature type="region of interest" description="Disordered" evidence="8">
    <location>
        <begin position="1563"/>
        <end position="1585"/>
    </location>
</feature>
<evidence type="ECO:0000256" key="4">
    <source>
        <dbReference type="ARBA" id="ARBA00022801"/>
    </source>
</evidence>
<feature type="compositionally biased region" description="Polar residues" evidence="8">
    <location>
        <begin position="838"/>
        <end position="849"/>
    </location>
</feature>
<feature type="region of interest" description="Disordered" evidence="8">
    <location>
        <begin position="1722"/>
        <end position="1742"/>
    </location>
</feature>
<evidence type="ECO:0000256" key="2">
    <source>
        <dbReference type="ARBA" id="ARBA00012551"/>
    </source>
</evidence>
<comment type="caution">
    <text evidence="11">The sequence shown here is derived from an EMBL/GenBank/DDBJ whole genome shotgun (WGS) entry which is preliminary data.</text>
</comment>
<comment type="similarity">
    <text evidence="1">Belongs to the DEAD box helicase family. DEAH subfamily. FANCM sub-subfamily.</text>
</comment>
<feature type="region of interest" description="Disordered" evidence="8">
    <location>
        <begin position="44"/>
        <end position="73"/>
    </location>
</feature>
<gene>
    <name evidence="11" type="primary">MPH1</name>
    <name evidence="11" type="ORF">GGI19_002831</name>
</gene>
<evidence type="ECO:0000259" key="9">
    <source>
        <dbReference type="PROSITE" id="PS51192"/>
    </source>
</evidence>
<dbReference type="InterPro" id="IPR014001">
    <property type="entry name" value="Helicase_ATP-bd"/>
</dbReference>
<dbReference type="InterPro" id="IPR011545">
    <property type="entry name" value="DEAD/DEAH_box_helicase_dom"/>
</dbReference>
<evidence type="ECO:0000256" key="8">
    <source>
        <dbReference type="SAM" id="MobiDB-lite"/>
    </source>
</evidence>
<dbReference type="Pfam" id="PF00270">
    <property type="entry name" value="DEAD"/>
    <property type="match status" value="1"/>
</dbReference>
<dbReference type="InterPro" id="IPR001650">
    <property type="entry name" value="Helicase_C-like"/>
</dbReference>
<evidence type="ECO:0000313" key="12">
    <source>
        <dbReference type="Proteomes" id="UP001140011"/>
    </source>
</evidence>
<feature type="coiled-coil region" evidence="7">
    <location>
        <begin position="945"/>
        <end position="972"/>
    </location>
</feature>
<feature type="compositionally biased region" description="Basic and acidic residues" evidence="8">
    <location>
        <begin position="1818"/>
        <end position="1831"/>
    </location>
</feature>
<dbReference type="OrthoDB" id="164902at2759"/>
<feature type="compositionally biased region" description="Low complexity" evidence="8">
    <location>
        <begin position="1292"/>
        <end position="1303"/>
    </location>
</feature>
<organism evidence="11 12">
    <name type="scientific">Coemansia pectinata</name>
    <dbReference type="NCBI Taxonomy" id="1052879"/>
    <lineage>
        <taxon>Eukaryota</taxon>
        <taxon>Fungi</taxon>
        <taxon>Fungi incertae sedis</taxon>
        <taxon>Zoopagomycota</taxon>
        <taxon>Kickxellomycotina</taxon>
        <taxon>Kickxellomycetes</taxon>
        <taxon>Kickxellales</taxon>
        <taxon>Kickxellaceae</taxon>
        <taxon>Coemansia</taxon>
    </lineage>
</organism>
<keyword evidence="12" id="KW-1185">Reference proteome</keyword>
<dbReference type="Pfam" id="PF00271">
    <property type="entry name" value="Helicase_C"/>
    <property type="match status" value="1"/>
</dbReference>
<feature type="region of interest" description="Disordered" evidence="8">
    <location>
        <begin position="1470"/>
        <end position="1498"/>
    </location>
</feature>
<dbReference type="CDD" id="cd12091">
    <property type="entry name" value="FANCM_ID"/>
    <property type="match status" value="1"/>
</dbReference>
<evidence type="ECO:0000256" key="6">
    <source>
        <dbReference type="ARBA" id="ARBA00022840"/>
    </source>
</evidence>